<protein>
    <submittedName>
        <fullName evidence="2">Uncharacterized protein</fullName>
    </submittedName>
</protein>
<feature type="chain" id="PRO_5002045569" evidence="1">
    <location>
        <begin position="35"/>
        <end position="62"/>
    </location>
</feature>
<organism evidence="2">
    <name type="scientific">Arundo donax</name>
    <name type="common">Giant reed</name>
    <name type="synonym">Donax arundinaceus</name>
    <dbReference type="NCBI Taxonomy" id="35708"/>
    <lineage>
        <taxon>Eukaryota</taxon>
        <taxon>Viridiplantae</taxon>
        <taxon>Streptophyta</taxon>
        <taxon>Embryophyta</taxon>
        <taxon>Tracheophyta</taxon>
        <taxon>Spermatophyta</taxon>
        <taxon>Magnoliopsida</taxon>
        <taxon>Liliopsida</taxon>
        <taxon>Poales</taxon>
        <taxon>Poaceae</taxon>
        <taxon>PACMAD clade</taxon>
        <taxon>Arundinoideae</taxon>
        <taxon>Arundineae</taxon>
        <taxon>Arundo</taxon>
    </lineage>
</organism>
<evidence type="ECO:0000256" key="1">
    <source>
        <dbReference type="SAM" id="SignalP"/>
    </source>
</evidence>
<sequence length="62" mass="7061">MLHIQFGSPAFGNLWPNSPVWQLLMLILRMAIIGELSDQKVQCLTSKKEALCMSSRRLRSSE</sequence>
<evidence type="ECO:0000313" key="2">
    <source>
        <dbReference type="EMBL" id="JAD51747.1"/>
    </source>
</evidence>
<reference evidence="2" key="1">
    <citation type="submission" date="2014-09" db="EMBL/GenBank/DDBJ databases">
        <authorList>
            <person name="Magalhaes I.L.F."/>
            <person name="Oliveira U."/>
            <person name="Santos F.R."/>
            <person name="Vidigal T.H.D.A."/>
            <person name="Brescovit A.D."/>
            <person name="Santos A.J."/>
        </authorList>
    </citation>
    <scope>NUCLEOTIDE SEQUENCE</scope>
    <source>
        <tissue evidence="2">Shoot tissue taken approximately 20 cm above the soil surface</tissue>
    </source>
</reference>
<accession>A0A0A9AXE0</accession>
<dbReference type="EMBL" id="GBRH01246148">
    <property type="protein sequence ID" value="JAD51747.1"/>
    <property type="molecule type" value="Transcribed_RNA"/>
</dbReference>
<feature type="signal peptide" evidence="1">
    <location>
        <begin position="1"/>
        <end position="34"/>
    </location>
</feature>
<keyword evidence="1" id="KW-0732">Signal</keyword>
<reference evidence="2" key="2">
    <citation type="journal article" date="2015" name="Data Brief">
        <title>Shoot transcriptome of the giant reed, Arundo donax.</title>
        <authorList>
            <person name="Barrero R.A."/>
            <person name="Guerrero F.D."/>
            <person name="Moolhuijzen P."/>
            <person name="Goolsby J.A."/>
            <person name="Tidwell J."/>
            <person name="Bellgard S.E."/>
            <person name="Bellgard M.I."/>
        </authorList>
    </citation>
    <scope>NUCLEOTIDE SEQUENCE</scope>
    <source>
        <tissue evidence="2">Shoot tissue taken approximately 20 cm above the soil surface</tissue>
    </source>
</reference>
<proteinExistence type="predicted"/>
<dbReference type="AlphaFoldDB" id="A0A0A9AXE0"/>
<name>A0A0A9AXE0_ARUDO</name>